<keyword evidence="2" id="KW-1185">Reference proteome</keyword>
<evidence type="ECO:0000313" key="2">
    <source>
        <dbReference type="Proteomes" id="UP000595437"/>
    </source>
</evidence>
<sequence>MDPELFVLLWSSSTYKFVEAEEPLFKEEFEEIFKAEPIDDFLTHRMRFGHYYCGNTTHHSIIVGFITMPLDSLLIGNPREVIKPGPAAGPGYWRALQLLWGAQLAHS</sequence>
<name>A0A7T8KFZ1_CALRO</name>
<reference evidence="2" key="1">
    <citation type="submission" date="2021-01" db="EMBL/GenBank/DDBJ databases">
        <title>Caligus Genome Assembly.</title>
        <authorList>
            <person name="Gallardo-Escarate C."/>
        </authorList>
    </citation>
    <scope>NUCLEOTIDE SEQUENCE [LARGE SCALE GENOMIC DNA]</scope>
</reference>
<proteinExistence type="predicted"/>
<gene>
    <name evidence="1" type="ORF">FKW44_008296</name>
</gene>
<protein>
    <submittedName>
        <fullName evidence="1">Uncharacterized protein</fullName>
    </submittedName>
</protein>
<dbReference type="Proteomes" id="UP000595437">
    <property type="component" value="Chromosome 5"/>
</dbReference>
<evidence type="ECO:0000313" key="1">
    <source>
        <dbReference type="EMBL" id="QQP55186.1"/>
    </source>
</evidence>
<organism evidence="1 2">
    <name type="scientific">Caligus rogercresseyi</name>
    <name type="common">Sea louse</name>
    <dbReference type="NCBI Taxonomy" id="217165"/>
    <lineage>
        <taxon>Eukaryota</taxon>
        <taxon>Metazoa</taxon>
        <taxon>Ecdysozoa</taxon>
        <taxon>Arthropoda</taxon>
        <taxon>Crustacea</taxon>
        <taxon>Multicrustacea</taxon>
        <taxon>Hexanauplia</taxon>
        <taxon>Copepoda</taxon>
        <taxon>Siphonostomatoida</taxon>
        <taxon>Caligidae</taxon>
        <taxon>Caligus</taxon>
    </lineage>
</organism>
<dbReference type="EMBL" id="CP045894">
    <property type="protein sequence ID" value="QQP55186.1"/>
    <property type="molecule type" value="Genomic_DNA"/>
</dbReference>
<accession>A0A7T8KFZ1</accession>
<dbReference type="AlphaFoldDB" id="A0A7T8KFZ1"/>